<evidence type="ECO:0000259" key="2">
    <source>
        <dbReference type="Pfam" id="PF21320"/>
    </source>
</evidence>
<dbReference type="Pfam" id="PF21320">
    <property type="entry name" value="WHD_Rv2258c"/>
    <property type="match status" value="1"/>
</dbReference>
<dbReference type="OrthoDB" id="8915at2157"/>
<dbReference type="Gene3D" id="3.40.50.150">
    <property type="entry name" value="Vaccinia Virus protein VP39"/>
    <property type="match status" value="1"/>
</dbReference>
<reference evidence="4" key="1">
    <citation type="submission" date="2016-10" db="EMBL/GenBank/DDBJ databases">
        <authorList>
            <person name="Varghese N."/>
            <person name="Submissions S."/>
        </authorList>
    </citation>
    <scope>NUCLEOTIDE SEQUENCE [LARGE SCALE GENOMIC DNA]</scope>
    <source>
        <strain evidence="4">CGMCC 1.10121</strain>
    </source>
</reference>
<accession>A0A1H8S3U2</accession>
<dbReference type="Gene3D" id="1.10.10.10">
    <property type="entry name" value="Winged helix-like DNA-binding domain superfamily/Winged helix DNA-binding domain"/>
    <property type="match status" value="1"/>
</dbReference>
<dbReference type="InterPro" id="IPR053173">
    <property type="entry name" value="SAM-binding_MTase"/>
</dbReference>
<dbReference type="Pfam" id="PF13847">
    <property type="entry name" value="Methyltransf_31"/>
    <property type="match status" value="1"/>
</dbReference>
<organism evidence="3 4">
    <name type="scientific">Halogranum amylolyticum</name>
    <dbReference type="NCBI Taxonomy" id="660520"/>
    <lineage>
        <taxon>Archaea</taxon>
        <taxon>Methanobacteriati</taxon>
        <taxon>Methanobacteriota</taxon>
        <taxon>Stenosarchaea group</taxon>
        <taxon>Halobacteria</taxon>
        <taxon>Halobacteriales</taxon>
        <taxon>Haloferacaceae</taxon>
    </lineage>
</organism>
<keyword evidence="3" id="KW-0489">Methyltransferase</keyword>
<dbReference type="CDD" id="cd02440">
    <property type="entry name" value="AdoMet_MTases"/>
    <property type="match status" value="1"/>
</dbReference>
<gene>
    <name evidence="3" type="ORF">SAMN04487948_104429</name>
</gene>
<dbReference type="AlphaFoldDB" id="A0A1H8S3U2"/>
<dbReference type="InterPro" id="IPR025714">
    <property type="entry name" value="Methyltranfer_dom"/>
</dbReference>
<proteinExistence type="predicted"/>
<keyword evidence="4" id="KW-1185">Reference proteome</keyword>
<dbReference type="RefSeq" id="WP_089823804.1">
    <property type="nucleotide sequence ID" value="NZ_FODV01000004.1"/>
</dbReference>
<keyword evidence="3" id="KW-0808">Transferase</keyword>
<dbReference type="GO" id="GO:0032259">
    <property type="term" value="P:methylation"/>
    <property type="evidence" value="ECO:0007669"/>
    <property type="project" value="UniProtKB-KW"/>
</dbReference>
<dbReference type="InterPro" id="IPR048711">
    <property type="entry name" value="WHD_Rv2258c"/>
</dbReference>
<name>A0A1H8S3U2_9EURY</name>
<dbReference type="PANTHER" id="PTHR45128:SF2">
    <property type="entry name" value="METHYLTRANSFERASE DOMAIN-CONTAINING PROTEIN"/>
    <property type="match status" value="1"/>
</dbReference>
<evidence type="ECO:0000313" key="3">
    <source>
        <dbReference type="EMBL" id="SEO73262.1"/>
    </source>
</evidence>
<dbReference type="EMBL" id="FODV01000004">
    <property type="protein sequence ID" value="SEO73262.1"/>
    <property type="molecule type" value="Genomic_DNA"/>
</dbReference>
<dbReference type="InterPro" id="IPR036388">
    <property type="entry name" value="WH-like_DNA-bd_sf"/>
</dbReference>
<dbReference type="PANTHER" id="PTHR45128">
    <property type="entry name" value="METHYLTRANSFERASE TYPE 11"/>
    <property type="match status" value="1"/>
</dbReference>
<protein>
    <submittedName>
        <fullName evidence="3">Methyltransferase domain-containing protein</fullName>
    </submittedName>
</protein>
<evidence type="ECO:0000259" key="1">
    <source>
        <dbReference type="Pfam" id="PF13847"/>
    </source>
</evidence>
<evidence type="ECO:0000313" key="4">
    <source>
        <dbReference type="Proteomes" id="UP000199126"/>
    </source>
</evidence>
<dbReference type="InterPro" id="IPR029063">
    <property type="entry name" value="SAM-dependent_MTases_sf"/>
</dbReference>
<dbReference type="InterPro" id="IPR036390">
    <property type="entry name" value="WH_DNA-bd_sf"/>
</dbReference>
<dbReference type="SUPFAM" id="SSF53335">
    <property type="entry name" value="S-adenosyl-L-methionine-dependent methyltransferases"/>
    <property type="match status" value="1"/>
</dbReference>
<dbReference type="GO" id="GO:0008168">
    <property type="term" value="F:methyltransferase activity"/>
    <property type="evidence" value="ECO:0007669"/>
    <property type="project" value="UniProtKB-KW"/>
</dbReference>
<sequence>MTVERERTETTATVDARRTTETADATEATDAFVEQILDAVAGAFTVDTMFVGHRLGYYDAIAEAGAVTAAELASATDTHDRYAREWLEQQTIAGILGVEDEDADGTARRYYLPAGREEALTDPDSPNYVAPLSSLVVGAVRPIDAILDAYRTGGGVSYEDYGEHFHEGQAAINRPSYLHSLGEEWIPAMSDVDERLRSDPPARVADVGCGYGWSCIGIAQTYPNVRVDGIDLDEGSVEAARENVAEAGLDDRVTVECRDAGDPNIEGEYDLVTAFECIHDLPDPVGVLRNVRRIVADDGAVLVADERVGESFTAEGNEVEWMMYGWSVLHCLPVGMTEQPSAATGTVMRTETLREYATEAGFSGLTVLPVEDYFFRFYRLEP</sequence>
<dbReference type="Proteomes" id="UP000199126">
    <property type="component" value="Unassembled WGS sequence"/>
</dbReference>
<dbReference type="SUPFAM" id="SSF46785">
    <property type="entry name" value="Winged helix' DNA-binding domain"/>
    <property type="match status" value="1"/>
</dbReference>
<feature type="domain" description="S-adenosylmethionine-dependent methyltransferase Rv2258c-like winged HTH" evidence="2">
    <location>
        <begin position="50"/>
        <end position="121"/>
    </location>
</feature>
<feature type="domain" description="Methyltransferase" evidence="1">
    <location>
        <begin position="202"/>
        <end position="313"/>
    </location>
</feature>